<evidence type="ECO:0000313" key="4">
    <source>
        <dbReference type="Proteomes" id="UP000654075"/>
    </source>
</evidence>
<dbReference type="EMBL" id="CAJNNV010028096">
    <property type="protein sequence ID" value="CAE8622958.1"/>
    <property type="molecule type" value="Genomic_DNA"/>
</dbReference>
<evidence type="ECO:0000259" key="2">
    <source>
        <dbReference type="Pfam" id="PF04059"/>
    </source>
</evidence>
<sequence>MSVSDRVSEAGRPLADGATTVMLKKLDRRFTMEMLLDVLDKLIDNSKYDFVYVPWDARRCSNIALAFINFVDHESAKFFYDNFNSPGLPYVGRMPRRCTAHVQGLGANLAYFVTCTGQREFKNPHAPQVYENGNRITLREAVCKYVTVEMLFQASELMDVKMLEKQNEGGQQPEGPGKQKAEDSSPPGRFGSRASAAERQWHRTDALVREAFRPQPQGRTNGNVWGQAGSAAVSSAPSHTSARPALPCYSQGASVQPEPYFSAGGAQAQGCGTGFALPPPGGASPFPESTFAMSGGQGPAAFQYSYHARSASEGRSSARALAQMASPSLQGSHGHLPPCALDQMGRRPSFADDDMTCSSYSAHHQPMESSQMSQRLQSQWPRAPNYNNNYYTSQAGVDYQSSFNSLAGVDYQSSFNSLAGVDYHGVRVLGPNLVFDL</sequence>
<dbReference type="AlphaFoldDB" id="A0A813GJW3"/>
<dbReference type="OrthoDB" id="434028at2759"/>
<feature type="compositionally biased region" description="Polar residues" evidence="1">
    <location>
        <begin position="232"/>
        <end position="241"/>
    </location>
</feature>
<evidence type="ECO:0000313" key="3">
    <source>
        <dbReference type="EMBL" id="CAE8622958.1"/>
    </source>
</evidence>
<comment type="caution">
    <text evidence="3">The sequence shown here is derived from an EMBL/GenBank/DDBJ whole genome shotgun (WGS) entry which is preliminary data.</text>
</comment>
<proteinExistence type="predicted"/>
<keyword evidence="4" id="KW-1185">Reference proteome</keyword>
<evidence type="ECO:0000256" key="1">
    <source>
        <dbReference type="SAM" id="MobiDB-lite"/>
    </source>
</evidence>
<name>A0A813GJW3_POLGL</name>
<dbReference type="Proteomes" id="UP000654075">
    <property type="component" value="Unassembled WGS sequence"/>
</dbReference>
<reference evidence="3" key="1">
    <citation type="submission" date="2021-02" db="EMBL/GenBank/DDBJ databases">
        <authorList>
            <person name="Dougan E. K."/>
            <person name="Rhodes N."/>
            <person name="Thang M."/>
            <person name="Chan C."/>
        </authorList>
    </citation>
    <scope>NUCLEOTIDE SEQUENCE</scope>
</reference>
<gene>
    <name evidence="3" type="ORF">PGLA1383_LOCUS40296</name>
</gene>
<feature type="region of interest" description="Disordered" evidence="1">
    <location>
        <begin position="166"/>
        <end position="244"/>
    </location>
</feature>
<organism evidence="3 4">
    <name type="scientific">Polarella glacialis</name>
    <name type="common">Dinoflagellate</name>
    <dbReference type="NCBI Taxonomy" id="89957"/>
    <lineage>
        <taxon>Eukaryota</taxon>
        <taxon>Sar</taxon>
        <taxon>Alveolata</taxon>
        <taxon>Dinophyceae</taxon>
        <taxon>Suessiales</taxon>
        <taxon>Suessiaceae</taxon>
        <taxon>Polarella</taxon>
    </lineage>
</organism>
<dbReference type="Pfam" id="PF04059">
    <property type="entry name" value="RRM_2"/>
    <property type="match status" value="1"/>
</dbReference>
<dbReference type="InterPro" id="IPR007201">
    <property type="entry name" value="Mei2-like_Rrm_C"/>
</dbReference>
<accession>A0A813GJW3</accession>
<feature type="compositionally biased region" description="Basic and acidic residues" evidence="1">
    <location>
        <begin position="199"/>
        <end position="212"/>
    </location>
</feature>
<protein>
    <recommendedName>
        <fullName evidence="2">Mei2-like C-terminal RNA recognition motif domain-containing protein</fullName>
    </recommendedName>
</protein>
<feature type="domain" description="Mei2-like C-terminal RNA recognition motif" evidence="2">
    <location>
        <begin position="19"/>
        <end position="84"/>
    </location>
</feature>